<dbReference type="PANTHER" id="PTHR14095:SF0">
    <property type="entry name" value="MIP22305P"/>
    <property type="match status" value="1"/>
</dbReference>
<feature type="region of interest" description="Disordered" evidence="3">
    <location>
        <begin position="703"/>
        <end position="772"/>
    </location>
</feature>
<feature type="domain" description="EF-hand" evidence="4">
    <location>
        <begin position="574"/>
        <end position="609"/>
    </location>
</feature>
<dbReference type="EMBL" id="GEEE01022587">
    <property type="protein sequence ID" value="JAP40638.1"/>
    <property type="molecule type" value="Transcribed_RNA"/>
</dbReference>
<dbReference type="Gene3D" id="1.10.238.230">
    <property type="match status" value="1"/>
</dbReference>
<dbReference type="InterPro" id="IPR018247">
    <property type="entry name" value="EF_Hand_1_Ca_BS"/>
</dbReference>
<keyword evidence="2" id="KW-0106">Calcium</keyword>
<evidence type="ECO:0000313" key="5">
    <source>
        <dbReference type="EMBL" id="JAP40638.1"/>
    </source>
</evidence>
<proteinExistence type="predicted"/>
<dbReference type="GO" id="GO:0005509">
    <property type="term" value="F:calcium ion binding"/>
    <property type="evidence" value="ECO:0007669"/>
    <property type="project" value="InterPro"/>
</dbReference>
<dbReference type="InterPro" id="IPR002048">
    <property type="entry name" value="EF_hand_dom"/>
</dbReference>
<dbReference type="Pfam" id="PF17958">
    <property type="entry name" value="EF-hand_13"/>
    <property type="match status" value="1"/>
</dbReference>
<evidence type="ECO:0000256" key="2">
    <source>
        <dbReference type="ARBA" id="ARBA00022837"/>
    </source>
</evidence>
<dbReference type="FunFam" id="1.10.238.220:FF:000001">
    <property type="entry name" value="Serine/threonine-protein phosphatase 2A regulatory subunit B'' subunit alpha"/>
    <property type="match status" value="1"/>
</dbReference>
<dbReference type="SUPFAM" id="SSF47473">
    <property type="entry name" value="EF-hand"/>
    <property type="match status" value="2"/>
</dbReference>
<dbReference type="InterPro" id="IPR048855">
    <property type="entry name" value="P2R3A_B_D_EF-hand"/>
</dbReference>
<dbReference type="GO" id="GO:0019888">
    <property type="term" value="F:protein phosphatase regulator activity"/>
    <property type="evidence" value="ECO:0007669"/>
    <property type="project" value="TreeGrafter"/>
</dbReference>
<dbReference type="PROSITE" id="PS50222">
    <property type="entry name" value="EF_HAND_2"/>
    <property type="match status" value="1"/>
</dbReference>
<dbReference type="Gene3D" id="1.10.238.10">
    <property type="entry name" value="EF-hand"/>
    <property type="match status" value="1"/>
</dbReference>
<feature type="compositionally biased region" description="Low complexity" evidence="3">
    <location>
        <begin position="112"/>
        <end position="128"/>
    </location>
</feature>
<dbReference type="InterPro" id="IPR011992">
    <property type="entry name" value="EF-hand-dom_pair"/>
</dbReference>
<feature type="region of interest" description="Disordered" evidence="3">
    <location>
        <begin position="109"/>
        <end position="139"/>
    </location>
</feature>
<sequence>MSLSPVARLKLDELFVRWLTDDGTQRYLRQSLSFLKTGDTASAKKAINHICVAGPSVASFSSSHQKNNDCNFETRYPPLETNNRPNSSLGFVPTAPRPNTPPCLPLQHAGKLLSPRSPRRSTTSPVLSHTSVKFKNAATERPKLSDLELVAKTPSWESSTDAGTATAKPSVTLDTEGPTTDTGAGAVADKENRPHVTVPSTTENLPEVSTEPKLPDRAADASATAVEKIYQATEDLKSPSAKVKPTPLESHPHENVEPVVKPHFKADGTADSVASATAAREKVPSKLTDNTSVIPPFFLPPGRSRMSPADCNAELERISKAIKISLEEAAKSSEEGESKVPSMTALTFSQFGLVTKACGCPLYWKRALFLASGGQNDETPVEIEAILKTWRSVLETCSDEATRFVHLLTRAKSHYLAPDDFRPIIQDVVDTHPSLGFLQAARDFHSRYVTTVVARIFFCVNSSWSGRISLGELRRSNFLKVLASLEVEEDINHVTQYFSYEHFYVIYCKFWEIDTDHDLIITKADLLRHNNYAISERMIDRIFSGAVTRGDSFKEGTMTYSEFVWFLLAEEDKRHPRSIEYWFRCMDLDGDGLLSLYELEYFYSEQSARMEEMGIEPPTLEDCLCQCLDMVKPALIDKIRLSDLKHCSLCTIFFDTFFNLPKYLQHEQRDPFANLRDNEDGTAEMSDWDRYASDAYEMLVASENGNQESAGGIGDEDEEDDEEEPSEDDPLGTGSGARAAVTSEQPVVEAEATTVSPTTPVVEQPIQEAEKA</sequence>
<dbReference type="GO" id="GO:0000159">
    <property type="term" value="C:protein phosphatase type 2A complex"/>
    <property type="evidence" value="ECO:0007669"/>
    <property type="project" value="TreeGrafter"/>
</dbReference>
<name>A0A0X3NLQ3_SCHSO</name>
<dbReference type="Gene3D" id="1.10.238.220">
    <property type="match status" value="1"/>
</dbReference>
<dbReference type="CDD" id="cd21504">
    <property type="entry name" value="PPP2R3A_B-like"/>
    <property type="match status" value="1"/>
</dbReference>
<accession>A0A0X3NLQ3</accession>
<keyword evidence="1" id="KW-0479">Metal-binding</keyword>
<protein>
    <recommendedName>
        <fullName evidence="4">EF-hand domain-containing protein</fullName>
    </recommendedName>
</protein>
<dbReference type="FunFam" id="1.10.238.10:FF:000025">
    <property type="entry name" value="serine/threonine-protein phosphatase 2A regulatory subunit B'' subunit alpha"/>
    <property type="match status" value="1"/>
</dbReference>
<evidence type="ECO:0000256" key="3">
    <source>
        <dbReference type="SAM" id="MobiDB-lite"/>
    </source>
</evidence>
<evidence type="ECO:0000256" key="1">
    <source>
        <dbReference type="ARBA" id="ARBA00022723"/>
    </source>
</evidence>
<dbReference type="PROSITE" id="PS00018">
    <property type="entry name" value="EF_HAND_1"/>
    <property type="match status" value="1"/>
</dbReference>
<dbReference type="AlphaFoldDB" id="A0A0X3NLQ3"/>
<dbReference type="Pfam" id="PF21161">
    <property type="entry name" value="P2R3B_EF-hand"/>
    <property type="match status" value="1"/>
</dbReference>
<evidence type="ECO:0000259" key="4">
    <source>
        <dbReference type="PROSITE" id="PS50222"/>
    </source>
</evidence>
<feature type="compositionally biased region" description="Acidic residues" evidence="3">
    <location>
        <begin position="714"/>
        <end position="730"/>
    </location>
</feature>
<feature type="region of interest" description="Disordered" evidence="3">
    <location>
        <begin position="154"/>
        <end position="216"/>
    </location>
</feature>
<gene>
    <name evidence="5" type="ORF">TR167007</name>
</gene>
<dbReference type="InterPro" id="IPR041534">
    <property type="entry name" value="EF-hand_13"/>
</dbReference>
<feature type="compositionally biased region" description="Polar residues" evidence="3">
    <location>
        <begin position="155"/>
        <end position="182"/>
    </location>
</feature>
<organism evidence="5">
    <name type="scientific">Schistocephalus solidus</name>
    <name type="common">Tapeworm</name>
    <dbReference type="NCBI Taxonomy" id="70667"/>
    <lineage>
        <taxon>Eukaryota</taxon>
        <taxon>Metazoa</taxon>
        <taxon>Spiralia</taxon>
        <taxon>Lophotrochozoa</taxon>
        <taxon>Platyhelminthes</taxon>
        <taxon>Cestoda</taxon>
        <taxon>Eucestoda</taxon>
        <taxon>Diphyllobothriidea</taxon>
        <taxon>Diphyllobothriidae</taxon>
        <taxon>Schistocephalus</taxon>
    </lineage>
</organism>
<reference evidence="5" key="1">
    <citation type="submission" date="2016-01" db="EMBL/GenBank/DDBJ databases">
        <title>Reference transcriptome for the parasite Schistocephalus solidus: insights into the molecular evolution of parasitism.</title>
        <authorList>
            <person name="Hebert F.O."/>
            <person name="Grambauer S."/>
            <person name="Barber I."/>
            <person name="Landry C.R."/>
            <person name="Aubin-Horth N."/>
        </authorList>
    </citation>
    <scope>NUCLEOTIDE SEQUENCE</scope>
</reference>
<dbReference type="PANTHER" id="PTHR14095">
    <property type="entry name" value="PHOSPHATASE 2A REGULATORY SUBUNIT-RELATED"/>
    <property type="match status" value="1"/>
</dbReference>